<dbReference type="CDD" id="cd02440">
    <property type="entry name" value="AdoMet_MTases"/>
    <property type="match status" value="1"/>
</dbReference>
<evidence type="ECO:0000256" key="6">
    <source>
        <dbReference type="HAMAP-Rule" id="MF_00074"/>
    </source>
</evidence>
<keyword evidence="3 6" id="KW-0489">Methyltransferase</keyword>
<name>A0A7X6H0T0_9RHOB</name>
<reference evidence="7 8" key="1">
    <citation type="submission" date="2020-04" db="EMBL/GenBank/DDBJ databases">
        <authorList>
            <person name="Yoon J."/>
        </authorList>
    </citation>
    <scope>NUCLEOTIDE SEQUENCE [LARGE SCALE GENOMIC DNA]</scope>
    <source>
        <strain evidence="7 8">KMU-115</strain>
    </source>
</reference>
<dbReference type="Gene3D" id="3.40.50.150">
    <property type="entry name" value="Vaccinia Virus protein VP39"/>
    <property type="match status" value="1"/>
</dbReference>
<evidence type="ECO:0000256" key="4">
    <source>
        <dbReference type="ARBA" id="ARBA00022679"/>
    </source>
</evidence>
<dbReference type="RefSeq" id="WP_168623486.1">
    <property type="nucleotide sequence ID" value="NZ_JAAZQQ010000003.1"/>
</dbReference>
<evidence type="ECO:0000256" key="3">
    <source>
        <dbReference type="ARBA" id="ARBA00022603"/>
    </source>
</evidence>
<keyword evidence="1 6" id="KW-0963">Cytoplasm</keyword>
<keyword evidence="8" id="KW-1185">Reference proteome</keyword>
<feature type="binding site" evidence="6">
    <location>
        <position position="73"/>
    </location>
    <ligand>
        <name>S-adenosyl-L-methionine</name>
        <dbReference type="ChEBI" id="CHEBI:59789"/>
    </ligand>
</feature>
<feature type="binding site" evidence="6">
    <location>
        <begin position="127"/>
        <end position="128"/>
    </location>
    <ligand>
        <name>S-adenosyl-L-methionine</name>
        <dbReference type="ChEBI" id="CHEBI:59789"/>
    </ligand>
</feature>
<gene>
    <name evidence="6 7" type="primary">rsmG</name>
    <name evidence="7" type="ORF">HCU73_10885</name>
</gene>
<feature type="binding site" evidence="6">
    <location>
        <position position="141"/>
    </location>
    <ligand>
        <name>S-adenosyl-L-methionine</name>
        <dbReference type="ChEBI" id="CHEBI:59789"/>
    </ligand>
</feature>
<dbReference type="SUPFAM" id="SSF53335">
    <property type="entry name" value="S-adenosyl-L-methionine-dependent methyltransferases"/>
    <property type="match status" value="1"/>
</dbReference>
<organism evidence="7 8">
    <name type="scientific">Roseicyclus persicicus</name>
    <dbReference type="NCBI Taxonomy" id="2650661"/>
    <lineage>
        <taxon>Bacteria</taxon>
        <taxon>Pseudomonadati</taxon>
        <taxon>Pseudomonadota</taxon>
        <taxon>Alphaproteobacteria</taxon>
        <taxon>Rhodobacterales</taxon>
        <taxon>Roseobacteraceae</taxon>
        <taxon>Roseicyclus</taxon>
    </lineage>
</organism>
<accession>A0A7X6H0T0</accession>
<dbReference type="NCBIfam" id="TIGR00138">
    <property type="entry name" value="rsmG_gidB"/>
    <property type="match status" value="1"/>
</dbReference>
<sequence length="208" mass="22386">MTEDEAKAALAARVSRETLGRLEVYAALLVKWQKTINLVAPSTLPQLWSRHILDSAQLMEQVPPGATRWLDLGSGGGFPGLVCAAIAAETHPGLRVTLVESDQRKAAFLREAARQMGVTADVIARRIEDLPPTPSDIVSARALAPLVTLCAYAHPHLVPGGLCLFQKGARHAEELATARQGWHIDCTVIPSVTDAEAVLLRIEQLSHA</sequence>
<feature type="binding site" evidence="6">
    <location>
        <position position="78"/>
    </location>
    <ligand>
        <name>S-adenosyl-L-methionine</name>
        <dbReference type="ChEBI" id="CHEBI:59789"/>
    </ligand>
</feature>
<keyword evidence="4 6" id="KW-0808">Transferase</keyword>
<evidence type="ECO:0000313" key="8">
    <source>
        <dbReference type="Proteomes" id="UP000526408"/>
    </source>
</evidence>
<dbReference type="InterPro" id="IPR003682">
    <property type="entry name" value="rRNA_ssu_MeTfrase_G"/>
</dbReference>
<dbReference type="Proteomes" id="UP000526408">
    <property type="component" value="Unassembled WGS sequence"/>
</dbReference>
<proteinExistence type="inferred from homology"/>
<dbReference type="GO" id="GO:0005829">
    <property type="term" value="C:cytosol"/>
    <property type="evidence" value="ECO:0007669"/>
    <property type="project" value="TreeGrafter"/>
</dbReference>
<keyword evidence="2 6" id="KW-0698">rRNA processing</keyword>
<dbReference type="Pfam" id="PF02527">
    <property type="entry name" value="GidB"/>
    <property type="match status" value="1"/>
</dbReference>
<comment type="caution">
    <text evidence="7">The sequence shown here is derived from an EMBL/GenBank/DDBJ whole genome shotgun (WGS) entry which is preliminary data.</text>
</comment>
<comment type="function">
    <text evidence="6">Specifically methylates the N7 position of guanine in position 527 of 16S rRNA.</text>
</comment>
<evidence type="ECO:0000256" key="5">
    <source>
        <dbReference type="ARBA" id="ARBA00022691"/>
    </source>
</evidence>
<dbReference type="GO" id="GO:0070043">
    <property type="term" value="F:rRNA (guanine-N7-)-methyltransferase activity"/>
    <property type="evidence" value="ECO:0007669"/>
    <property type="project" value="UniProtKB-UniRule"/>
</dbReference>
<evidence type="ECO:0000256" key="1">
    <source>
        <dbReference type="ARBA" id="ARBA00022490"/>
    </source>
</evidence>
<dbReference type="InterPro" id="IPR029063">
    <property type="entry name" value="SAM-dependent_MTases_sf"/>
</dbReference>
<keyword evidence="5 6" id="KW-0949">S-adenosyl-L-methionine</keyword>
<comment type="subcellular location">
    <subcellularLocation>
        <location evidence="6">Cytoplasm</location>
    </subcellularLocation>
</comment>
<dbReference type="PANTHER" id="PTHR31760:SF0">
    <property type="entry name" value="S-ADENOSYL-L-METHIONINE-DEPENDENT METHYLTRANSFERASES SUPERFAMILY PROTEIN"/>
    <property type="match status" value="1"/>
</dbReference>
<dbReference type="EMBL" id="JAAZQQ010000003">
    <property type="protein sequence ID" value="NKX45098.1"/>
    <property type="molecule type" value="Genomic_DNA"/>
</dbReference>
<dbReference type="PANTHER" id="PTHR31760">
    <property type="entry name" value="S-ADENOSYL-L-METHIONINE-DEPENDENT METHYLTRANSFERASES SUPERFAMILY PROTEIN"/>
    <property type="match status" value="1"/>
</dbReference>
<evidence type="ECO:0000256" key="2">
    <source>
        <dbReference type="ARBA" id="ARBA00022552"/>
    </source>
</evidence>
<dbReference type="PIRSF" id="PIRSF003078">
    <property type="entry name" value="GidB"/>
    <property type="match status" value="1"/>
</dbReference>
<dbReference type="EC" id="2.1.1.170" evidence="6"/>
<dbReference type="HAMAP" id="MF_00074">
    <property type="entry name" value="16SrRNA_methyltr_G"/>
    <property type="match status" value="1"/>
</dbReference>
<dbReference type="AlphaFoldDB" id="A0A7X6H0T0"/>
<protein>
    <recommendedName>
        <fullName evidence="6">Ribosomal RNA small subunit methyltransferase G</fullName>
        <ecNumber evidence="6">2.1.1.170</ecNumber>
    </recommendedName>
    <alternativeName>
        <fullName evidence="6">16S rRNA 7-methylguanosine methyltransferase</fullName>
        <shortName evidence="6">16S rRNA m7G methyltransferase</shortName>
    </alternativeName>
</protein>
<evidence type="ECO:0000313" key="7">
    <source>
        <dbReference type="EMBL" id="NKX45098.1"/>
    </source>
</evidence>
<comment type="catalytic activity">
    <reaction evidence="6">
        <text>guanosine(527) in 16S rRNA + S-adenosyl-L-methionine = N(7)-methylguanosine(527) in 16S rRNA + S-adenosyl-L-homocysteine</text>
        <dbReference type="Rhea" id="RHEA:42732"/>
        <dbReference type="Rhea" id="RHEA-COMP:10209"/>
        <dbReference type="Rhea" id="RHEA-COMP:10210"/>
        <dbReference type="ChEBI" id="CHEBI:57856"/>
        <dbReference type="ChEBI" id="CHEBI:59789"/>
        <dbReference type="ChEBI" id="CHEBI:74269"/>
        <dbReference type="ChEBI" id="CHEBI:74480"/>
        <dbReference type="EC" id="2.1.1.170"/>
    </reaction>
</comment>
<comment type="caution">
    <text evidence="6">Lacks conserved residue(s) required for the propagation of feature annotation.</text>
</comment>
<comment type="similarity">
    <text evidence="6">Belongs to the methyltransferase superfamily. RNA methyltransferase RsmG family.</text>
</comment>